<reference evidence="1 2" key="1">
    <citation type="submission" date="2023-07" db="EMBL/GenBank/DDBJ databases">
        <title>Sorghum-associated microbial communities from plants grown in Nebraska, USA.</title>
        <authorList>
            <person name="Schachtman D."/>
        </authorList>
    </citation>
    <scope>NUCLEOTIDE SEQUENCE [LARGE SCALE GENOMIC DNA]</scope>
    <source>
        <strain evidence="1 2">BE124</strain>
    </source>
</reference>
<gene>
    <name evidence="1" type="ORF">J2W95_001165</name>
</gene>
<evidence type="ECO:0000313" key="1">
    <source>
        <dbReference type="EMBL" id="MDR6844474.1"/>
    </source>
</evidence>
<dbReference type="EMBL" id="JAVDTX010000002">
    <property type="protein sequence ID" value="MDR6844474.1"/>
    <property type="molecule type" value="Genomic_DNA"/>
</dbReference>
<dbReference type="Proteomes" id="UP001261871">
    <property type="component" value="Unassembled WGS sequence"/>
</dbReference>
<organism evidence="1 2">
    <name type="scientific">Flavobacterium granuli</name>
    <dbReference type="NCBI Taxonomy" id="280093"/>
    <lineage>
        <taxon>Bacteria</taxon>
        <taxon>Pseudomonadati</taxon>
        <taxon>Bacteroidota</taxon>
        <taxon>Flavobacteriia</taxon>
        <taxon>Flavobacteriales</taxon>
        <taxon>Flavobacteriaceae</taxon>
        <taxon>Flavobacterium</taxon>
    </lineage>
</organism>
<proteinExistence type="predicted"/>
<comment type="caution">
    <text evidence="1">The sequence shown here is derived from an EMBL/GenBank/DDBJ whole genome shotgun (WGS) entry which is preliminary data.</text>
</comment>
<sequence>MTNITINNKGKNVQTHIDKAYEIIDNHLPFNYVTAVLEKLPKGTDVTAGMIRNTKKKLSKRIDILNAMVEVALENKVLEDKLKELTT</sequence>
<evidence type="ECO:0000313" key="2">
    <source>
        <dbReference type="Proteomes" id="UP001261871"/>
    </source>
</evidence>
<name>A0ABU1S2T5_9FLAO</name>
<protein>
    <submittedName>
        <fullName evidence="1">Uncharacterized protein</fullName>
    </submittedName>
</protein>
<keyword evidence="2" id="KW-1185">Reference proteome</keyword>
<dbReference type="RefSeq" id="WP_310004872.1">
    <property type="nucleotide sequence ID" value="NZ_JAVDTX010000002.1"/>
</dbReference>
<accession>A0ABU1S2T5</accession>